<evidence type="ECO:0000256" key="12">
    <source>
        <dbReference type="ARBA" id="ARBA00047930"/>
    </source>
</evidence>
<feature type="compositionally biased region" description="Low complexity" evidence="13">
    <location>
        <begin position="462"/>
        <end position="477"/>
    </location>
</feature>
<evidence type="ECO:0000256" key="5">
    <source>
        <dbReference type="ARBA" id="ARBA00022729"/>
    </source>
</evidence>
<comment type="subcellular location">
    <subcellularLocation>
        <location evidence="2">Endoplasmic reticulum</location>
    </subcellularLocation>
</comment>
<feature type="compositionally biased region" description="Basic and acidic residues" evidence="13">
    <location>
        <begin position="313"/>
        <end position="322"/>
    </location>
</feature>
<dbReference type="GO" id="GO:0005506">
    <property type="term" value="F:iron ion binding"/>
    <property type="evidence" value="ECO:0007669"/>
    <property type="project" value="InterPro"/>
</dbReference>
<feature type="compositionally biased region" description="Low complexity" evidence="13">
    <location>
        <begin position="122"/>
        <end position="131"/>
    </location>
</feature>
<keyword evidence="6" id="KW-0256">Endoplasmic reticulum</keyword>
<evidence type="ECO:0000256" key="4">
    <source>
        <dbReference type="ARBA" id="ARBA00022723"/>
    </source>
</evidence>
<name>A0A182PGY1_9DIPT</name>
<evidence type="ECO:0000256" key="9">
    <source>
        <dbReference type="ARBA" id="ARBA00023002"/>
    </source>
</evidence>
<dbReference type="SUPFAM" id="SSF53448">
    <property type="entry name" value="Nucleotide-diphospho-sugar transferases"/>
    <property type="match status" value="1"/>
</dbReference>
<evidence type="ECO:0000256" key="2">
    <source>
        <dbReference type="ARBA" id="ARBA00004240"/>
    </source>
</evidence>
<keyword evidence="4" id="KW-0479">Metal-binding</keyword>
<feature type="compositionally biased region" description="Low complexity" evidence="13">
    <location>
        <begin position="528"/>
        <end position="542"/>
    </location>
</feature>
<dbReference type="Proteomes" id="UP000075885">
    <property type="component" value="Unassembled WGS sequence"/>
</dbReference>
<feature type="compositionally biased region" description="Low complexity" evidence="13">
    <location>
        <begin position="139"/>
        <end position="151"/>
    </location>
</feature>
<evidence type="ECO:0000256" key="8">
    <source>
        <dbReference type="ARBA" id="ARBA00022964"/>
    </source>
</evidence>
<dbReference type="InterPro" id="IPR044861">
    <property type="entry name" value="IPNS-like_FE2OG_OXY"/>
</dbReference>
<protein>
    <recommendedName>
        <fullName evidence="3">procollagen-lysine 5-dioxygenase</fullName>
        <ecNumber evidence="3">1.14.11.4</ecNumber>
    </recommendedName>
</protein>
<evidence type="ECO:0000256" key="11">
    <source>
        <dbReference type="ARBA" id="ARBA00023180"/>
    </source>
</evidence>
<dbReference type="GO" id="GO:0008475">
    <property type="term" value="F:procollagen-lysine 5-dioxygenase activity"/>
    <property type="evidence" value="ECO:0007669"/>
    <property type="project" value="UniProtKB-EC"/>
</dbReference>
<dbReference type="GO" id="GO:0031418">
    <property type="term" value="F:L-ascorbic acid binding"/>
    <property type="evidence" value="ECO:0007669"/>
    <property type="project" value="UniProtKB-KW"/>
</dbReference>
<feature type="region of interest" description="Disordered" evidence="13">
    <location>
        <begin position="84"/>
        <end position="340"/>
    </location>
</feature>
<dbReference type="InterPro" id="IPR006620">
    <property type="entry name" value="Pro_4_hyd_alph"/>
</dbReference>
<dbReference type="InterPro" id="IPR057589">
    <property type="entry name" value="GT_PLOD"/>
</dbReference>
<evidence type="ECO:0000259" key="15">
    <source>
        <dbReference type="PROSITE" id="PS51471"/>
    </source>
</evidence>
<dbReference type="Pfam" id="PF03171">
    <property type="entry name" value="2OG-FeII_Oxy"/>
    <property type="match status" value="1"/>
</dbReference>
<dbReference type="EC" id="1.14.11.4" evidence="3"/>
<accession>A0A182PGY1</accession>
<feature type="domain" description="Fe2OG dioxygenase" evidence="15">
    <location>
        <begin position="1913"/>
        <end position="2006"/>
    </location>
</feature>
<evidence type="ECO:0000256" key="1">
    <source>
        <dbReference type="ARBA" id="ARBA00001961"/>
    </source>
</evidence>
<evidence type="ECO:0000256" key="10">
    <source>
        <dbReference type="ARBA" id="ARBA00023004"/>
    </source>
</evidence>
<dbReference type="FunFam" id="2.60.120.620:FF:000026">
    <property type="entry name" value="Procollagen-lysine,2-oxoglutarate 5-dioxygenase"/>
    <property type="match status" value="1"/>
</dbReference>
<keyword evidence="7" id="KW-0847">Vitamin C</keyword>
<feature type="compositionally biased region" description="Polar residues" evidence="13">
    <location>
        <begin position="513"/>
        <end position="527"/>
    </location>
</feature>
<dbReference type="EnsemblMetazoa" id="AEPI006190-RA">
    <property type="protein sequence ID" value="AEPI006190-PA"/>
    <property type="gene ID" value="AEPI006190"/>
</dbReference>
<feature type="chain" id="PRO_5008131286" description="procollagen-lysine 5-dioxygenase" evidence="14">
    <location>
        <begin position="19"/>
        <end position="2006"/>
    </location>
</feature>
<dbReference type="STRING" id="199890.A0A182PGY1"/>
<dbReference type="InterPro" id="IPR005123">
    <property type="entry name" value="Oxoglu/Fe-dep_dioxygenase_dom"/>
</dbReference>
<feature type="signal peptide" evidence="14">
    <location>
        <begin position="1"/>
        <end position="18"/>
    </location>
</feature>
<dbReference type="VEuPathDB" id="VectorBase:AEPI006190"/>
<evidence type="ECO:0000313" key="16">
    <source>
        <dbReference type="EnsemblMetazoa" id="AEPI006190-PA"/>
    </source>
</evidence>
<evidence type="ECO:0000256" key="3">
    <source>
        <dbReference type="ARBA" id="ARBA00012264"/>
    </source>
</evidence>
<organism evidence="16 17">
    <name type="scientific">Anopheles epiroticus</name>
    <dbReference type="NCBI Taxonomy" id="199890"/>
    <lineage>
        <taxon>Eukaryota</taxon>
        <taxon>Metazoa</taxon>
        <taxon>Ecdysozoa</taxon>
        <taxon>Arthropoda</taxon>
        <taxon>Hexapoda</taxon>
        <taxon>Insecta</taxon>
        <taxon>Pterygota</taxon>
        <taxon>Neoptera</taxon>
        <taxon>Endopterygota</taxon>
        <taxon>Diptera</taxon>
        <taxon>Nematocera</taxon>
        <taxon>Culicoidea</taxon>
        <taxon>Culicidae</taxon>
        <taxon>Anophelinae</taxon>
        <taxon>Anopheles</taxon>
    </lineage>
</organism>
<reference evidence="16" key="2">
    <citation type="submission" date="2020-05" db="UniProtKB">
        <authorList>
            <consortium name="EnsemblMetazoa"/>
        </authorList>
    </citation>
    <scope>IDENTIFICATION</scope>
    <source>
        <strain evidence="16">Epiroticus2</strain>
    </source>
</reference>
<dbReference type="PROSITE" id="PS51471">
    <property type="entry name" value="FE2OG_OXY"/>
    <property type="match status" value="1"/>
</dbReference>
<dbReference type="GO" id="GO:0005783">
    <property type="term" value="C:endoplasmic reticulum"/>
    <property type="evidence" value="ECO:0007669"/>
    <property type="project" value="UniProtKB-SubCell"/>
</dbReference>
<evidence type="ECO:0000256" key="13">
    <source>
        <dbReference type="SAM" id="MobiDB-lite"/>
    </source>
</evidence>
<keyword evidence="9" id="KW-0560">Oxidoreductase</keyword>
<comment type="catalytic activity">
    <reaction evidence="12">
        <text>L-lysyl-[collagen] + 2-oxoglutarate + O2 = (5R)-5-hydroxy-L-lysyl-[collagen] + succinate + CO2</text>
        <dbReference type="Rhea" id="RHEA:16569"/>
        <dbReference type="Rhea" id="RHEA-COMP:12751"/>
        <dbReference type="Rhea" id="RHEA-COMP:12752"/>
        <dbReference type="ChEBI" id="CHEBI:15379"/>
        <dbReference type="ChEBI" id="CHEBI:16526"/>
        <dbReference type="ChEBI" id="CHEBI:16810"/>
        <dbReference type="ChEBI" id="CHEBI:29969"/>
        <dbReference type="ChEBI" id="CHEBI:30031"/>
        <dbReference type="ChEBI" id="CHEBI:133442"/>
        <dbReference type="EC" id="1.14.11.4"/>
    </reaction>
</comment>
<sequence>MKQHLALLLSVCALVASGYPTDLGHHNSGSSSGSAASSSSQSTATGFGGFGSFPALPGFHGGFGSGQLSQPLVAGTGHATGGWSPDVFGKGSPFPVHGGGASSGSSSFSSSFSSSHDGKVTGSQSQAQSGSHSGGHGSSSGSSAGSQSFSKGGHGHGSESGSAAGAQSISHDQHGHQGSSSGAQSQSHSQNVHGGHDLGKDLHSGAGANAQSHSIGQQGPHGHLQTGSSAGAQSQSASADQGQHGHLQTGSSAGAQSTSQTAQDAHHGHGHGHGQSGSASSAGAQSQSQSIHGKDHHGQHHGTGGHHQGTGGHRQEYHHGQSHDGQGYGVRISADESKDGTVKKTEILRSEAMSFALTSVLLVAALIGIDGHPVAQAQGASGASSGAFSGAGAQQPGAGFGFPGFNGAGFGGPGVGAGFPGAGLPFFQPQGGAGAGMGFGQLPGFPPMGSFNFGVPPGPGGSFASSGSQSFASSSSFGGNGGSGSAAEAGSQSASHGAQQPEHGVIGTGGSGTAHSEQQPQQGHIGTSSGAGSSSQGQSQQSGHGGHGSSSGAGAQSHSAGGHGGHGSGSGAQSGSGSSFGPGGRHTEVNFGNGPSDNFGVRISTDESADGTVKKTQTAYANGFNYNQYPQAQVNAWTQACRSFQAQALATQAQQNQFFASMFPSVGLPPLPFTDLCSQSAFASAGAGASAGSFGHGGSGSVGVTSFNNRFGGDDGGYGGGGVQGVSISSSSNGYGQGGTTVTHFGNGGATSNYIPHNNGGGGLSTANRFGGSGQGVSVSSFGSGNGGGYATATRFGGSGSGGGTTHYVSNNGGSVSSYGPNGGSFASATRFGGSSGGGGYGGGSYGSGGNGVAVGASVSSSSHGNGGGSMKAMVCVLALAAVLAVANCAPYQIAYLIPVDAPVARVARAAQFSGSAANAGAQSFNQGGGFPGFGGFSGSAANAASQSFSSGGGFPGHGGFSGSAASAGAQSFSGGAGGFPGFGGFSGSAANAGAQSFSVILLDDGDLPIAPIRVVRNAPGGGGLSGSAANAGAQSFNQGGFGGGFPGQHGGGFGGLSGSAANAGAQSFNQGGGGGHGGFPGFGGFSGSAANAGSQSFTQGGGHGGGLGGGLAGSAANAGTQSFTQGGGHGGGFGGSAANAGAQSFTQGGSGGHGGFPGFGGFSGSAANAASQTFTQGGGHGGHGGYGGGLAGSAANAEGESRVVRQVGFGASGSAANAGAQSFNQGFGGFPQHGGHGGHGGFGGFSGSAASAGSQSFTQGGGHGFGGFSGSAANAGAQSFSQGTGGFPGFGGASGSAAGAGAQSFASSKDPIIFTVASNATEGYMRYLRSAKHYGLTVTTLGMGKPWLGGNMKSVGGGYKINLLREALKPYRAEKDRLVLFTDSYDVLFLAPWTTIQEKFASFEASIVFGAEGFCWPDESLKSAYPPLEGRGMRYLNSGLFMGYADKLYKLLKTPSKDTEDDQLYYTKAYLDEELRRELNIKLDHMATLFQNLNGVEEQVVLSLEPNDKEATLANSEYSTKPAIVHGNGPSKLTLNSYANYLAGAFVDGDCKTVKEDRLTLDDDAELPFVTMALFVEKPTPFLEEWFGTIAKLNYPTDRLDVLVHSNVPYHAATVKAFLEQQEGRYRTLKVIEHDADFTETAARNFATKHCELRGCDYLFVVDSEGHLDNPNVLRSLIEANRNVISPVLTRPEKVWSNFWGALSGQGFYARSNDYMDIVSRKLLGLWNVPFVSIVYLVKRSIVPELSYELQETDPDMAMCWHFRAKGIFMHVINVEQYGHLIDTEYFDMTRTHPDFYQLFNNQYDWEQRYLAPGYKQQLETDFVPQQPCPDVYRFAIGSDRFCDELREIVEAFGEWSDGSHSDKRLQGGYEAVPTRDIHMNQVGLEQVWLKLLQLYVRPLQEKVFIGYYHDPPRSLMNFVVRYRPDEQPSLRPHHDSSTYTINIALNTAGVDYEGGGCRFLRYNCSVTDTRKGWMLMHPGRLTHFHEGLLTTKGTRYIMISFVDP</sequence>
<evidence type="ECO:0000256" key="14">
    <source>
        <dbReference type="SAM" id="SignalP"/>
    </source>
</evidence>
<feature type="compositionally biased region" description="Basic and acidic residues" evidence="13">
    <location>
        <begin position="194"/>
        <end position="203"/>
    </location>
</feature>
<evidence type="ECO:0000256" key="7">
    <source>
        <dbReference type="ARBA" id="ARBA00022896"/>
    </source>
</evidence>
<proteinExistence type="predicted"/>
<keyword evidence="8" id="KW-0223">Dioxygenase</keyword>
<keyword evidence="17" id="KW-1185">Reference proteome</keyword>
<feature type="compositionally biased region" description="Low complexity" evidence="13">
    <location>
        <begin position="276"/>
        <end position="291"/>
    </location>
</feature>
<feature type="compositionally biased region" description="Basic residues" evidence="13">
    <location>
        <begin position="294"/>
        <end position="304"/>
    </location>
</feature>
<evidence type="ECO:0000256" key="6">
    <source>
        <dbReference type="ARBA" id="ARBA00022824"/>
    </source>
</evidence>
<feature type="compositionally biased region" description="Low complexity" evidence="13">
    <location>
        <begin position="485"/>
        <end position="501"/>
    </location>
</feature>
<feature type="compositionally biased region" description="Low complexity" evidence="13">
    <location>
        <begin position="103"/>
        <end position="115"/>
    </location>
</feature>
<feature type="compositionally biased region" description="Low complexity" evidence="13">
    <location>
        <begin position="227"/>
        <end position="263"/>
    </location>
</feature>
<keyword evidence="5 14" id="KW-0732">Signal</keyword>
<feature type="compositionally biased region" description="Gly residues" evidence="13">
    <location>
        <begin position="561"/>
        <end position="584"/>
    </location>
</feature>
<dbReference type="PANTHER" id="PTHR10730">
    <property type="entry name" value="PROCOLLAGEN-LYSINE,2-OXOGLUTARATE 5-DIOXYGENASE/GLYCOSYLTRANSFERASE 25 FAMILY MEMBER"/>
    <property type="match status" value="1"/>
</dbReference>
<dbReference type="PANTHER" id="PTHR10730:SF45">
    <property type="entry name" value="PROCOLLAGEN-LYSINE,2-OXOGLUTARATE 5-DIOXYGENASE"/>
    <property type="match status" value="1"/>
</dbReference>
<dbReference type="Pfam" id="PF25342">
    <property type="entry name" value="GT_PLOD"/>
    <property type="match status" value="1"/>
</dbReference>
<dbReference type="Gene3D" id="2.60.120.620">
    <property type="entry name" value="q2cbj1_9rhob like domain"/>
    <property type="match status" value="1"/>
</dbReference>
<feature type="region of interest" description="Disordered" evidence="13">
    <location>
        <begin position="460"/>
        <end position="611"/>
    </location>
</feature>
<keyword evidence="10" id="KW-0408">Iron</keyword>
<dbReference type="InterPro" id="IPR050757">
    <property type="entry name" value="Collagen_mod_GT25"/>
</dbReference>
<comment type="cofactor">
    <cofactor evidence="1">
        <name>L-ascorbate</name>
        <dbReference type="ChEBI" id="CHEBI:38290"/>
    </cofactor>
</comment>
<reference evidence="17" key="1">
    <citation type="submission" date="2013-03" db="EMBL/GenBank/DDBJ databases">
        <title>The Genome Sequence of Anopheles epiroticus epiroticus2.</title>
        <authorList>
            <consortium name="The Broad Institute Genomics Platform"/>
            <person name="Neafsey D.E."/>
            <person name="Howell P."/>
            <person name="Walker B."/>
            <person name="Young S.K."/>
            <person name="Zeng Q."/>
            <person name="Gargeya S."/>
            <person name="Fitzgerald M."/>
            <person name="Haas B."/>
            <person name="Abouelleil A."/>
            <person name="Allen A.W."/>
            <person name="Alvarado L."/>
            <person name="Arachchi H.M."/>
            <person name="Berlin A.M."/>
            <person name="Chapman S.B."/>
            <person name="Gainer-Dewar J."/>
            <person name="Goldberg J."/>
            <person name="Griggs A."/>
            <person name="Gujja S."/>
            <person name="Hansen M."/>
            <person name="Howarth C."/>
            <person name="Imamovic A."/>
            <person name="Ireland A."/>
            <person name="Larimer J."/>
            <person name="McCowan C."/>
            <person name="Murphy C."/>
            <person name="Pearson M."/>
            <person name="Poon T.W."/>
            <person name="Priest M."/>
            <person name="Roberts A."/>
            <person name="Saif S."/>
            <person name="Shea T."/>
            <person name="Sisk P."/>
            <person name="Sykes S."/>
            <person name="Wortman J."/>
            <person name="Nusbaum C."/>
            <person name="Birren B."/>
        </authorList>
    </citation>
    <scope>NUCLEOTIDE SEQUENCE [LARGE SCALE GENOMIC DNA]</scope>
    <source>
        <strain evidence="17">Epiroticus2</strain>
    </source>
</reference>
<dbReference type="SMART" id="SM00702">
    <property type="entry name" value="P4Hc"/>
    <property type="match status" value="1"/>
</dbReference>
<keyword evidence="11" id="KW-0325">Glycoprotein</keyword>
<feature type="compositionally biased region" description="Low complexity" evidence="13">
    <location>
        <begin position="159"/>
        <end position="190"/>
    </location>
</feature>
<dbReference type="InterPro" id="IPR029044">
    <property type="entry name" value="Nucleotide-diphossugar_trans"/>
</dbReference>
<evidence type="ECO:0000313" key="17">
    <source>
        <dbReference type="Proteomes" id="UP000075885"/>
    </source>
</evidence>